<evidence type="ECO:0000256" key="2">
    <source>
        <dbReference type="ARBA" id="ARBA00022448"/>
    </source>
</evidence>
<dbReference type="GO" id="GO:0005886">
    <property type="term" value="C:plasma membrane"/>
    <property type="evidence" value="ECO:0007669"/>
    <property type="project" value="UniProtKB-SubCell"/>
</dbReference>
<keyword evidence="5 7" id="KW-1133">Transmembrane helix</keyword>
<accession>A0A2M8EKF1</accession>
<dbReference type="InterPro" id="IPR020846">
    <property type="entry name" value="MFS_dom"/>
</dbReference>
<evidence type="ECO:0000256" key="6">
    <source>
        <dbReference type="ARBA" id="ARBA00023136"/>
    </source>
</evidence>
<feature type="transmembrane region" description="Helical" evidence="7">
    <location>
        <begin position="80"/>
        <end position="98"/>
    </location>
</feature>
<evidence type="ECO:0000256" key="7">
    <source>
        <dbReference type="SAM" id="Phobius"/>
    </source>
</evidence>
<feature type="transmembrane region" description="Helical" evidence="7">
    <location>
        <begin position="290"/>
        <end position="311"/>
    </location>
</feature>
<dbReference type="AlphaFoldDB" id="A0A2M8EKF1"/>
<dbReference type="InterPro" id="IPR022324">
    <property type="entry name" value="Bacilysin_exporter_BacE_put"/>
</dbReference>
<evidence type="ECO:0000256" key="1">
    <source>
        <dbReference type="ARBA" id="ARBA00004651"/>
    </source>
</evidence>
<dbReference type="Pfam" id="PF07690">
    <property type="entry name" value="MFS_1"/>
    <property type="match status" value="1"/>
</dbReference>
<feature type="transmembrane region" description="Helical" evidence="7">
    <location>
        <begin position="348"/>
        <end position="374"/>
    </location>
</feature>
<dbReference type="InterPro" id="IPR036259">
    <property type="entry name" value="MFS_trans_sf"/>
</dbReference>
<evidence type="ECO:0000256" key="4">
    <source>
        <dbReference type="ARBA" id="ARBA00022692"/>
    </source>
</evidence>
<evidence type="ECO:0000313" key="9">
    <source>
        <dbReference type="EMBL" id="PJC23208.1"/>
    </source>
</evidence>
<keyword evidence="2" id="KW-0813">Transport</keyword>
<feature type="transmembrane region" description="Helical" evidence="7">
    <location>
        <begin position="386"/>
        <end position="409"/>
    </location>
</feature>
<sequence>MIPAKAKGLLKNHSFLQLWANHALEQVAYNMVNFALIIWVFELTKVNLAVSLWILAFLIPSVSLSLVAGTMADNFDRKKIIIATDILWGLVVLCFIFARESFPLILLVTFIAQGIDEFFFPSQNAILPRIVKKDELLAANSLFSLTITVAVVVGFLLAGPLLRFFGYRAPFVLATCFVLLGAFLVSFLPPIEAKRRRKPLPSFSYFKREIKDEFRLLAQKQTVFTTGLFLALLYGGMGAAGAVAPGFMEQGLKIDARDLSFVGVVPVAFGLIFGTSLVGKFGNRWGEKKMIKGGLLVFGLALLLLAASPALRVHFAGRIGDSFNTVVEYSSRLGMEGVPLAFERLPGFSLLVGIFAFTLGVALTFITVPVTVLLQRITPDQVRGRTFGTFGMLTSTFTAFFVIAGGAIADIFNPTLLIASVGASVVLFAFLREQILGLVFALITTKMRKSS</sequence>
<organism evidence="9 10">
    <name type="scientific">candidate division WWE3 bacterium CG_4_9_14_0_2_um_filter_48_10</name>
    <dbReference type="NCBI Taxonomy" id="1975078"/>
    <lineage>
        <taxon>Bacteria</taxon>
        <taxon>Katanobacteria</taxon>
    </lineage>
</organism>
<feature type="transmembrane region" description="Helical" evidence="7">
    <location>
        <begin position="259"/>
        <end position="278"/>
    </location>
</feature>
<feature type="transmembrane region" description="Helical" evidence="7">
    <location>
        <begin position="142"/>
        <end position="165"/>
    </location>
</feature>
<dbReference type="GO" id="GO:0022857">
    <property type="term" value="F:transmembrane transporter activity"/>
    <property type="evidence" value="ECO:0007669"/>
    <property type="project" value="InterPro"/>
</dbReference>
<gene>
    <name evidence="9" type="ORF">CO059_00180</name>
</gene>
<dbReference type="PROSITE" id="PS50850">
    <property type="entry name" value="MFS"/>
    <property type="match status" value="1"/>
</dbReference>
<evidence type="ECO:0000256" key="3">
    <source>
        <dbReference type="ARBA" id="ARBA00022475"/>
    </source>
</evidence>
<dbReference type="CDD" id="cd06173">
    <property type="entry name" value="MFS_MefA_like"/>
    <property type="match status" value="1"/>
</dbReference>
<feature type="domain" description="Major facilitator superfamily (MFS) profile" evidence="8">
    <location>
        <begin position="1"/>
        <end position="449"/>
    </location>
</feature>
<evidence type="ECO:0000256" key="5">
    <source>
        <dbReference type="ARBA" id="ARBA00022989"/>
    </source>
</evidence>
<comment type="subcellular location">
    <subcellularLocation>
        <location evidence="1">Cell membrane</location>
        <topology evidence="1">Multi-pass membrane protein</topology>
    </subcellularLocation>
</comment>
<dbReference type="PANTHER" id="PTHR43266:SF2">
    <property type="entry name" value="MAJOR FACILITATOR SUPERFAMILY (MFS) PROFILE DOMAIN-CONTAINING PROTEIN"/>
    <property type="match status" value="1"/>
</dbReference>
<feature type="transmembrane region" description="Helical" evidence="7">
    <location>
        <begin position="47"/>
        <end position="68"/>
    </location>
</feature>
<protein>
    <recommendedName>
        <fullName evidence="8">Major facilitator superfamily (MFS) profile domain-containing protein</fullName>
    </recommendedName>
</protein>
<feature type="transmembrane region" description="Helical" evidence="7">
    <location>
        <begin position="223"/>
        <end position="247"/>
    </location>
</feature>
<dbReference type="Gene3D" id="1.20.1250.20">
    <property type="entry name" value="MFS general substrate transporter like domains"/>
    <property type="match status" value="1"/>
</dbReference>
<comment type="caution">
    <text evidence="9">The sequence shown here is derived from an EMBL/GenBank/DDBJ whole genome shotgun (WGS) entry which is preliminary data.</text>
</comment>
<proteinExistence type="predicted"/>
<keyword evidence="4 7" id="KW-0812">Transmembrane</keyword>
<dbReference type="Proteomes" id="UP000228781">
    <property type="component" value="Unassembled WGS sequence"/>
</dbReference>
<evidence type="ECO:0000313" key="10">
    <source>
        <dbReference type="Proteomes" id="UP000228781"/>
    </source>
</evidence>
<dbReference type="PANTHER" id="PTHR43266">
    <property type="entry name" value="MACROLIDE-EFFLUX PROTEIN"/>
    <property type="match status" value="1"/>
</dbReference>
<feature type="transmembrane region" description="Helical" evidence="7">
    <location>
        <begin position="21"/>
        <end position="41"/>
    </location>
</feature>
<feature type="transmembrane region" description="Helical" evidence="7">
    <location>
        <begin position="171"/>
        <end position="191"/>
    </location>
</feature>
<evidence type="ECO:0000259" key="8">
    <source>
        <dbReference type="PROSITE" id="PS50850"/>
    </source>
</evidence>
<dbReference type="SUPFAM" id="SSF103473">
    <property type="entry name" value="MFS general substrate transporter"/>
    <property type="match status" value="1"/>
</dbReference>
<keyword evidence="6 7" id="KW-0472">Membrane</keyword>
<feature type="transmembrane region" description="Helical" evidence="7">
    <location>
        <begin position="415"/>
        <end position="443"/>
    </location>
</feature>
<name>A0A2M8EKF1_UNCKA</name>
<dbReference type="PRINTS" id="PR01988">
    <property type="entry name" value="EXPORTERBACE"/>
</dbReference>
<dbReference type="EMBL" id="PFSK01000004">
    <property type="protein sequence ID" value="PJC23208.1"/>
    <property type="molecule type" value="Genomic_DNA"/>
</dbReference>
<dbReference type="InterPro" id="IPR011701">
    <property type="entry name" value="MFS"/>
</dbReference>
<reference evidence="10" key="1">
    <citation type="submission" date="2017-09" db="EMBL/GenBank/DDBJ databases">
        <title>Depth-based differentiation of microbial function through sediment-hosted aquifers and enrichment of novel symbionts in the deep terrestrial subsurface.</title>
        <authorList>
            <person name="Probst A.J."/>
            <person name="Ladd B."/>
            <person name="Jarett J.K."/>
            <person name="Geller-Mcgrath D.E."/>
            <person name="Sieber C.M.K."/>
            <person name="Emerson J.B."/>
            <person name="Anantharaman K."/>
            <person name="Thomas B.C."/>
            <person name="Malmstrom R."/>
            <person name="Stieglmeier M."/>
            <person name="Klingl A."/>
            <person name="Woyke T."/>
            <person name="Ryan C.M."/>
            <person name="Banfield J.F."/>
        </authorList>
    </citation>
    <scope>NUCLEOTIDE SEQUENCE [LARGE SCALE GENOMIC DNA]</scope>
</reference>
<keyword evidence="3" id="KW-1003">Cell membrane</keyword>